<dbReference type="Proteomes" id="UP001451571">
    <property type="component" value="Chromosome"/>
</dbReference>
<protein>
    <submittedName>
        <fullName evidence="1">Phosphoenolpyruvate carboxykinase</fullName>
    </submittedName>
</protein>
<organism evidence="1 2">
    <name type="scientific">Kineothrix sedimenti</name>
    <dbReference type="NCBI Taxonomy" id="3123317"/>
    <lineage>
        <taxon>Bacteria</taxon>
        <taxon>Bacillati</taxon>
        <taxon>Bacillota</taxon>
        <taxon>Clostridia</taxon>
        <taxon>Lachnospirales</taxon>
        <taxon>Lachnospiraceae</taxon>
        <taxon>Kineothrix</taxon>
    </lineage>
</organism>
<sequence length="99" mass="11644">MAKKLFSVLQSDLSRCYVTDSTNVAIHHIFPGSGRRTHCERYGFIVALRPDYHNMSDHSVHDNPNKGLDLELKQSCQRYFEQHHGSRDEFRQIFKMSYL</sequence>
<evidence type="ECO:0000313" key="2">
    <source>
        <dbReference type="Proteomes" id="UP001451571"/>
    </source>
</evidence>
<name>A0ABZ3EV09_9FIRM</name>
<dbReference type="EMBL" id="CP146256">
    <property type="protein sequence ID" value="XAH73167.1"/>
    <property type="molecule type" value="Genomic_DNA"/>
</dbReference>
<reference evidence="1 2" key="1">
    <citation type="submission" date="2024-02" db="EMBL/GenBank/DDBJ databases">
        <title>Bacterial strain from lacustrine sediment.</title>
        <authorList>
            <person name="Petit C."/>
            <person name="Fadhlaoui K."/>
        </authorList>
    </citation>
    <scope>NUCLEOTIDE SEQUENCE [LARGE SCALE GENOMIC DNA]</scope>
    <source>
        <strain evidence="1 2">IPX-CK</strain>
    </source>
</reference>
<proteinExistence type="predicted"/>
<keyword evidence="2" id="KW-1185">Reference proteome</keyword>
<dbReference type="RefSeq" id="WP_342756774.1">
    <property type="nucleotide sequence ID" value="NZ_CP146256.1"/>
</dbReference>
<accession>A0ABZ3EV09</accession>
<evidence type="ECO:0000313" key="1">
    <source>
        <dbReference type="EMBL" id="XAH73167.1"/>
    </source>
</evidence>
<gene>
    <name evidence="1" type="ORF">V6984_16885</name>
</gene>